<dbReference type="Pfam" id="PF07422">
    <property type="entry name" value="s48_45"/>
    <property type="match status" value="1"/>
</dbReference>
<accession>A0A1B1DU24</accession>
<dbReference type="GeneID" id="30907328"/>
<gene>
    <name evidence="12" type="ORF">PCOAH_00006050</name>
</gene>
<feature type="compositionally biased region" description="Basic and acidic residues" evidence="9">
    <location>
        <begin position="338"/>
        <end position="354"/>
    </location>
</feature>
<evidence type="ECO:0000256" key="10">
    <source>
        <dbReference type="SAM" id="SignalP"/>
    </source>
</evidence>
<dbReference type="SMART" id="SM00970">
    <property type="entry name" value="s48_45"/>
    <property type="match status" value="1"/>
</dbReference>
<dbReference type="OrthoDB" id="370202at2759"/>
<dbReference type="AlphaFoldDB" id="A0A1B1DU24"/>
<evidence type="ECO:0000313" key="13">
    <source>
        <dbReference type="Proteomes" id="UP000092716"/>
    </source>
</evidence>
<dbReference type="PANTHER" id="PTHR38796">
    <property type="match status" value="1"/>
</dbReference>
<evidence type="ECO:0000313" key="12">
    <source>
        <dbReference type="EMBL" id="ANQ06149.1"/>
    </source>
</evidence>
<keyword evidence="7" id="KW-1015">Disulfide bond</keyword>
<evidence type="ECO:0000259" key="11">
    <source>
        <dbReference type="PROSITE" id="PS51701"/>
    </source>
</evidence>
<keyword evidence="5" id="KW-0677">Repeat</keyword>
<evidence type="ECO:0000256" key="8">
    <source>
        <dbReference type="ARBA" id="ARBA00023180"/>
    </source>
</evidence>
<feature type="compositionally biased region" description="Low complexity" evidence="9">
    <location>
        <begin position="399"/>
        <end position="410"/>
    </location>
</feature>
<dbReference type="InterPro" id="IPR038160">
    <property type="entry name" value="6_CYS_dom_sf"/>
</dbReference>
<dbReference type="InterPro" id="IPR010884">
    <property type="entry name" value="6_CYS_dom"/>
</dbReference>
<dbReference type="InterPro" id="IPR051444">
    <property type="entry name" value="Parasite_Repro/Invasion_Surf"/>
</dbReference>
<feature type="domain" description="6-Cys" evidence="11">
    <location>
        <begin position="158"/>
        <end position="303"/>
    </location>
</feature>
<evidence type="ECO:0000256" key="7">
    <source>
        <dbReference type="ARBA" id="ARBA00023157"/>
    </source>
</evidence>
<feature type="region of interest" description="Disordered" evidence="9">
    <location>
        <begin position="315"/>
        <end position="354"/>
    </location>
</feature>
<organism evidence="12 13">
    <name type="scientific">Plasmodium coatneyi</name>
    <dbReference type="NCBI Taxonomy" id="208452"/>
    <lineage>
        <taxon>Eukaryota</taxon>
        <taxon>Sar</taxon>
        <taxon>Alveolata</taxon>
        <taxon>Apicomplexa</taxon>
        <taxon>Aconoidasida</taxon>
        <taxon>Haemosporida</taxon>
        <taxon>Plasmodiidae</taxon>
        <taxon>Plasmodium</taxon>
    </lineage>
</organism>
<evidence type="ECO:0000256" key="1">
    <source>
        <dbReference type="ARBA" id="ARBA00004236"/>
    </source>
</evidence>
<evidence type="ECO:0000256" key="4">
    <source>
        <dbReference type="ARBA" id="ARBA00022729"/>
    </source>
</evidence>
<feature type="chain" id="PRO_5008521209" description="6-Cys domain-containing protein" evidence="10">
    <location>
        <begin position="22"/>
        <end position="488"/>
    </location>
</feature>
<feature type="signal peptide" evidence="10">
    <location>
        <begin position="1"/>
        <end position="21"/>
    </location>
</feature>
<sequence>MRRILVGCLVAFFIKKWVTVCRKINDLVSIGHVNVCAIDMRIADPQECVLENEFGKAFLFICNTSEYIDDTSEVIPASCAHRTFINLSDPTEFSADSDTYELFQNLIGTEDSTLKGHLLFFSTPYSNKDIDLSCLCYGQSKKKIKHVMKLVFKKTKKKIKGCDFGYNILSRRDLTNNIDLNKNTPCVIHAYPGDVIGINCYKKERNHPYNEDLELVPNNCFHSVHYGNDITLATNNLIPNSRVIPDSTADVKLSKMHSYMSYMILPKDMTMTGKISCQCKRGEYVGSMFIYLKTANNLLYDSNGIDQIIERGNVEEDSDEEWGGRATNAGAESNQGKSHREVKTDGKENNERKEDIHNHYNNINSIYYNSGVIHPSRRHNYQGQSENRHRNEGEKSNVSESTSESNTYNYGSDENIGREKFGKNLPNESNYDAYYMGIGDAFSRGPQRRKKRTFWQNLFGLSSSSQFCSLNSLILSFLAFICAGYSSL</sequence>
<feature type="region of interest" description="Disordered" evidence="9">
    <location>
        <begin position="373"/>
        <end position="423"/>
    </location>
</feature>
<evidence type="ECO:0000256" key="6">
    <source>
        <dbReference type="ARBA" id="ARBA00023136"/>
    </source>
</evidence>
<name>A0A1B1DU24_9APIC</name>
<keyword evidence="8" id="KW-0325">Glycoprotein</keyword>
<dbReference type="KEGG" id="pcot:PCOAH_00006050"/>
<dbReference type="EMBL" id="CP016241">
    <property type="protein sequence ID" value="ANQ06149.1"/>
    <property type="molecule type" value="Genomic_DNA"/>
</dbReference>
<keyword evidence="4 10" id="KW-0732">Signal</keyword>
<feature type="compositionally biased region" description="Basic and acidic residues" evidence="9">
    <location>
        <begin position="386"/>
        <end position="397"/>
    </location>
</feature>
<keyword evidence="3" id="KW-1003">Cell membrane</keyword>
<evidence type="ECO:0000256" key="9">
    <source>
        <dbReference type="SAM" id="MobiDB-lite"/>
    </source>
</evidence>
<dbReference type="PROSITE" id="PS51701">
    <property type="entry name" value="6_CYS"/>
    <property type="match status" value="2"/>
</dbReference>
<protein>
    <recommendedName>
        <fullName evidence="11">6-Cys domain-containing protein</fullName>
    </recommendedName>
</protein>
<dbReference type="VEuPathDB" id="PlasmoDB:PCOAH_00006050"/>
<dbReference type="Gene3D" id="2.60.40.2860">
    <property type="match status" value="2"/>
</dbReference>
<dbReference type="RefSeq" id="XP_019912844.1">
    <property type="nucleotide sequence ID" value="XM_020057416.1"/>
</dbReference>
<reference evidence="13" key="1">
    <citation type="submission" date="2016-06" db="EMBL/GenBank/DDBJ databases">
        <title>First high quality genome sequence of Plasmodium coatneyi using continuous long reads from single molecule, real-time sequencing.</title>
        <authorList>
            <person name="Chien J.-T."/>
            <person name="Pakala S.B."/>
            <person name="Geraldo J.A."/>
            <person name="Lapp S.A."/>
            <person name="Barnwell J.W."/>
            <person name="Kissinger J.C."/>
            <person name="Galinski M.R."/>
            <person name="Humphrey J.C."/>
        </authorList>
    </citation>
    <scope>NUCLEOTIDE SEQUENCE [LARGE SCALE GENOMIC DNA]</scope>
    <source>
        <strain evidence="13">Hackeri</strain>
    </source>
</reference>
<evidence type="ECO:0000256" key="5">
    <source>
        <dbReference type="ARBA" id="ARBA00022737"/>
    </source>
</evidence>
<keyword evidence="6" id="KW-0472">Membrane</keyword>
<feature type="domain" description="6-Cys" evidence="11">
    <location>
        <begin position="4"/>
        <end position="155"/>
    </location>
</feature>
<dbReference type="PANTHER" id="PTHR38796:SF1">
    <property type="entry name" value="ANCHORED PROTEIN, PUTATIVE (AFU_ORTHOLOGUE AFUA_4G09600)-RELATED"/>
    <property type="match status" value="1"/>
</dbReference>
<dbReference type="GO" id="GO:0009986">
    <property type="term" value="C:cell surface"/>
    <property type="evidence" value="ECO:0007669"/>
    <property type="project" value="UniProtKB-SubCell"/>
</dbReference>
<proteinExistence type="predicted"/>
<evidence type="ECO:0000256" key="3">
    <source>
        <dbReference type="ARBA" id="ARBA00022475"/>
    </source>
</evidence>
<evidence type="ECO:0000256" key="2">
    <source>
        <dbReference type="ARBA" id="ARBA00004241"/>
    </source>
</evidence>
<dbReference type="Proteomes" id="UP000092716">
    <property type="component" value="Chromosome 3"/>
</dbReference>
<comment type="subcellular location">
    <subcellularLocation>
        <location evidence="1">Cell membrane</location>
    </subcellularLocation>
    <subcellularLocation>
        <location evidence="2">Cell surface</location>
    </subcellularLocation>
</comment>
<keyword evidence="13" id="KW-1185">Reference proteome</keyword>
<dbReference type="GO" id="GO:0005886">
    <property type="term" value="C:plasma membrane"/>
    <property type="evidence" value="ECO:0007669"/>
    <property type="project" value="UniProtKB-SubCell"/>
</dbReference>